<dbReference type="Gene3D" id="1.10.3210.10">
    <property type="entry name" value="Hypothetical protein af1432"/>
    <property type="match status" value="1"/>
</dbReference>
<evidence type="ECO:0000313" key="2">
    <source>
        <dbReference type="EMBL" id="MBZ9611176.1"/>
    </source>
</evidence>
<proteinExistence type="predicted"/>
<evidence type="ECO:0000313" key="3">
    <source>
        <dbReference type="Proteomes" id="UP000663814"/>
    </source>
</evidence>
<dbReference type="PANTHER" id="PTHR33525:SF4">
    <property type="entry name" value="CYCLIC DI-GMP PHOSPHODIESTERASE CDGJ"/>
    <property type="match status" value="1"/>
</dbReference>
<dbReference type="Pfam" id="PF08668">
    <property type="entry name" value="HDOD"/>
    <property type="match status" value="1"/>
</dbReference>
<keyword evidence="3" id="KW-1185">Reference proteome</keyword>
<reference evidence="2 3" key="1">
    <citation type="submission" date="2021-08" db="EMBL/GenBank/DDBJ databases">
        <title>Rheinheimera aquimaris sp. nov., isolated from seawater of the East Sea in Korea.</title>
        <authorList>
            <person name="Kim K.H."/>
            <person name="Wenting R."/>
            <person name="Kim K.R."/>
            <person name="Jeon C.O."/>
        </authorList>
    </citation>
    <scope>NUCLEOTIDE SEQUENCE [LARGE SCALE GENOMIC DNA]</scope>
    <source>
        <strain evidence="2 3">MA-13</strain>
    </source>
</reference>
<gene>
    <name evidence="2" type="ORF">I4W93_006165</name>
</gene>
<dbReference type="RefSeq" id="WP_205309364.1">
    <property type="nucleotide sequence ID" value="NZ_JAERPS020000002.1"/>
</dbReference>
<dbReference type="PANTHER" id="PTHR33525">
    <property type="match status" value="1"/>
</dbReference>
<accession>A0ABS7X6L1</accession>
<dbReference type="Proteomes" id="UP000663814">
    <property type="component" value="Unassembled WGS sequence"/>
</dbReference>
<protein>
    <submittedName>
        <fullName evidence="2">HDOD domain-containing protein</fullName>
    </submittedName>
</protein>
<organism evidence="2 3">
    <name type="scientific">Rheinheimera maricola</name>
    <dbReference type="NCBI Taxonomy" id="2793282"/>
    <lineage>
        <taxon>Bacteria</taxon>
        <taxon>Pseudomonadati</taxon>
        <taxon>Pseudomonadota</taxon>
        <taxon>Gammaproteobacteria</taxon>
        <taxon>Chromatiales</taxon>
        <taxon>Chromatiaceae</taxon>
        <taxon>Rheinheimera</taxon>
    </lineage>
</organism>
<dbReference type="EMBL" id="JAERPS020000002">
    <property type="protein sequence ID" value="MBZ9611176.1"/>
    <property type="molecule type" value="Genomic_DNA"/>
</dbReference>
<evidence type="ECO:0000259" key="1">
    <source>
        <dbReference type="PROSITE" id="PS51833"/>
    </source>
</evidence>
<name>A0ABS7X6L1_9GAMM</name>
<feature type="domain" description="HDOD" evidence="1">
    <location>
        <begin position="91"/>
        <end position="305"/>
    </location>
</feature>
<dbReference type="PROSITE" id="PS51833">
    <property type="entry name" value="HDOD"/>
    <property type="match status" value="1"/>
</dbReference>
<comment type="caution">
    <text evidence="2">The sequence shown here is derived from an EMBL/GenBank/DDBJ whole genome shotgun (WGS) entry which is preliminary data.</text>
</comment>
<dbReference type="InterPro" id="IPR013976">
    <property type="entry name" value="HDOD"/>
</dbReference>
<dbReference type="SUPFAM" id="SSF109604">
    <property type="entry name" value="HD-domain/PDEase-like"/>
    <property type="match status" value="1"/>
</dbReference>
<dbReference type="InterPro" id="IPR052340">
    <property type="entry name" value="RNase_Y/CdgJ"/>
</dbReference>
<sequence>MSHADTLTQRFFDQLVGVDPDHKRLGYKIRAGQPESTSSLLAIDAKARQSREAGAQAKAQFTEFAQAHLHDEVADDLLRKLHNIDHVIASLFDAGADFFPILDVLGEKVVTVNKLDPMVANVAWLNEELLRLVNQPQYRNRTKSGAMVKDIKTAIRFLGVESLQLIIPVYTMRRMIPHSTEPFTGLKSKLWEYSLAVAIAAHKLAENSAELPYNAFCVGLFHTLGHAVVVRNYLRTYQQVRQEQLLQARENRDTQLTDTLDALEPDASFLCESLTEFAAVLSADITSRWQLRTLPLCQTLDQLAEGAGFSGCSPLTRIVLQAQTFVQWQMLHQHHVISATESESWFQQVQLNKDSIDTLLQTNLKRLGVEL</sequence>